<name>A0A6C0JSV7_9ZZZZ</name>
<organism evidence="1">
    <name type="scientific">viral metagenome</name>
    <dbReference type="NCBI Taxonomy" id="1070528"/>
    <lineage>
        <taxon>unclassified sequences</taxon>
        <taxon>metagenomes</taxon>
        <taxon>organismal metagenomes</taxon>
    </lineage>
</organism>
<dbReference type="AlphaFoldDB" id="A0A6C0JSV7"/>
<reference evidence="1" key="1">
    <citation type="journal article" date="2020" name="Nature">
        <title>Giant virus diversity and host interactions through global metagenomics.</title>
        <authorList>
            <person name="Schulz F."/>
            <person name="Roux S."/>
            <person name="Paez-Espino D."/>
            <person name="Jungbluth S."/>
            <person name="Walsh D.A."/>
            <person name="Denef V.J."/>
            <person name="McMahon K.D."/>
            <person name="Konstantinidis K.T."/>
            <person name="Eloe-Fadrosh E.A."/>
            <person name="Kyrpides N.C."/>
            <person name="Woyke T."/>
        </authorList>
    </citation>
    <scope>NUCLEOTIDE SEQUENCE</scope>
    <source>
        <strain evidence="1">GVMAG-S-1062768-28</strain>
    </source>
</reference>
<protein>
    <submittedName>
        <fullName evidence="1">Uncharacterized protein</fullName>
    </submittedName>
</protein>
<evidence type="ECO:0000313" key="1">
    <source>
        <dbReference type="EMBL" id="QHU08453.1"/>
    </source>
</evidence>
<proteinExistence type="predicted"/>
<accession>A0A6C0JSV7</accession>
<dbReference type="EMBL" id="MN740697">
    <property type="protein sequence ID" value="QHU08453.1"/>
    <property type="molecule type" value="Genomic_DNA"/>
</dbReference>
<sequence length="70" mass="7961">MCSCNAGKSTAPQTVRFTPQQFQNNNFQVSRPQNFSAPRPPIINNNQGQPVMQRALRQMPPQMMAMANRR</sequence>